<name>A0ABU3CGW7_9FLAO</name>
<gene>
    <name evidence="5" type="ORF">RM545_02220</name>
</gene>
<keyword evidence="6" id="KW-1185">Reference proteome</keyword>
<evidence type="ECO:0000256" key="4">
    <source>
        <dbReference type="ARBA" id="ARBA00023180"/>
    </source>
</evidence>
<keyword evidence="2" id="KW-0677">Repeat</keyword>
<dbReference type="SMART" id="SM00191">
    <property type="entry name" value="Int_alpha"/>
    <property type="match status" value="6"/>
</dbReference>
<dbReference type="PANTHER" id="PTHR23221:SF7">
    <property type="entry name" value="PHOSPHATIDYLINOSITOL-GLYCAN-SPECIFIC PHOSPHOLIPASE D"/>
    <property type="match status" value="1"/>
</dbReference>
<dbReference type="PANTHER" id="PTHR23221">
    <property type="entry name" value="GLYCOSYLPHOSPHATIDYLINOSITOL PHOSPHOLIPASE D"/>
    <property type="match status" value="1"/>
</dbReference>
<dbReference type="Gene3D" id="2.130.10.130">
    <property type="entry name" value="Integrin alpha, N-terminal"/>
    <property type="match status" value="3"/>
</dbReference>
<evidence type="ECO:0000313" key="5">
    <source>
        <dbReference type="EMBL" id="MDT0645493.1"/>
    </source>
</evidence>
<dbReference type="InterPro" id="IPR026341">
    <property type="entry name" value="T9SS_type_B"/>
</dbReference>
<dbReference type="NCBIfam" id="TIGR04131">
    <property type="entry name" value="Bac_Flav_CTERM"/>
    <property type="match status" value="1"/>
</dbReference>
<dbReference type="Proteomes" id="UP001245285">
    <property type="component" value="Unassembled WGS sequence"/>
</dbReference>
<dbReference type="Pfam" id="PF13585">
    <property type="entry name" value="CHU_C"/>
    <property type="match status" value="1"/>
</dbReference>
<dbReference type="InterPro" id="IPR000413">
    <property type="entry name" value="Integrin_alpha"/>
</dbReference>
<dbReference type="InterPro" id="IPR028994">
    <property type="entry name" value="Integrin_alpha_N"/>
</dbReference>
<accession>A0ABU3CGW7</accession>
<reference evidence="5 6" key="1">
    <citation type="submission" date="2023-09" db="EMBL/GenBank/DDBJ databases">
        <authorList>
            <person name="Rey-Velasco X."/>
        </authorList>
    </citation>
    <scope>NUCLEOTIDE SEQUENCE [LARGE SCALE GENOMIC DNA]</scope>
    <source>
        <strain evidence="5 6">F260</strain>
    </source>
</reference>
<keyword evidence="1" id="KW-0732">Signal</keyword>
<comment type="caution">
    <text evidence="5">The sequence shown here is derived from an EMBL/GenBank/DDBJ whole genome shotgun (WGS) entry which is preliminary data.</text>
</comment>
<evidence type="ECO:0000256" key="1">
    <source>
        <dbReference type="ARBA" id="ARBA00022729"/>
    </source>
</evidence>
<dbReference type="PRINTS" id="PR01185">
    <property type="entry name" value="INTEGRINA"/>
</dbReference>
<keyword evidence="3" id="KW-0378">Hydrolase</keyword>
<dbReference type="SUPFAM" id="SSF69318">
    <property type="entry name" value="Integrin alpha N-terminal domain"/>
    <property type="match status" value="2"/>
</dbReference>
<evidence type="ECO:0000313" key="6">
    <source>
        <dbReference type="Proteomes" id="UP001245285"/>
    </source>
</evidence>
<dbReference type="InterPro" id="IPR013517">
    <property type="entry name" value="FG-GAP"/>
</dbReference>
<evidence type="ECO:0000256" key="2">
    <source>
        <dbReference type="ARBA" id="ARBA00022737"/>
    </source>
</evidence>
<keyword evidence="4" id="KW-0325">Glycoprotein</keyword>
<sequence>MKKNIQFFIGFCFLFVNSVVSQQYEVGCYTKIDNSSQNFSGALSSGDQFGYSVDNIGDLNNDGIEDIIVGAFTDDDGGANKGAVYVLFLNEDDTVNNFQKISDTQGGFNGNLDNNDVFGASVAYLGDLNGDGKPEVAVGAEYDGDGGYWHGAVYILSLNTDGTVAAHAKISDFEGGFSGIFDGEVVFGTDVENIGDFNGDGIQDIVVGARRDPDGGLETGAIWLLFLNDDFTVKDYKKISETRGGFTGNLQSGDYFGGSVASLGDLDGDGVVDLAVGTYRDDDGGSDYGAFYVLFLNSDGSVKNSQKISATTGGGNFSLNSNAIFAKSIDTLSDIDGDGLIEILVGCARCNNPVTGQQTGAFFIVELNSDGTVSENYQYAENVGGFAGDLVSGDSFGISVAFISNSDPLKVVAGAFKDEEGAVWIMNFSENLSDVQIESSASECNSENAELVFSNLGANSEYDIHYSHNGSSQSTGLLSSDANGELRVSGLPEGEYSDFSITKGPCTFNYDDIFTLESSESLDVQFETVATLGCSGEDGSLIISGLNPNAPYEINYTFDETTQTTGFVNSNSGGEITVDSLAAGIYSEFQIISSGCTYNYTEELQIQTPLSVEPVIQTNNPGSCSSQDGSISIAGLDPTVSYSVLYEYDSELFVLEEIIPDASGTLIIEDLGVGVYTNFELLYDDCSITFNEDFTLNAAEISVEIEGLIPPECETANGSIILKGVNLSAAYSAEFNLNGANFQVGPFSSDEEGQLVISDLEPGAYSDIIIFDNDCSYPVADFILNCNTPEEEVCYTFPLFFTPNNDGINDNWKIEVPNATCNPNFECFIFDRYGKLLKILRGPGETWDGIFNNRPMPSDDYWIKIEFPENLDEEVKKANISLIR</sequence>
<dbReference type="RefSeq" id="WP_311493670.1">
    <property type="nucleotide sequence ID" value="NZ_JAVRHO010000002.1"/>
</dbReference>
<dbReference type="PROSITE" id="PS51470">
    <property type="entry name" value="FG_GAP"/>
    <property type="match status" value="3"/>
</dbReference>
<organism evidence="5 6">
    <name type="scientific">Autumnicola lenta</name>
    <dbReference type="NCBI Taxonomy" id="3075593"/>
    <lineage>
        <taxon>Bacteria</taxon>
        <taxon>Pseudomonadati</taxon>
        <taxon>Bacteroidota</taxon>
        <taxon>Flavobacteriia</taxon>
        <taxon>Flavobacteriales</taxon>
        <taxon>Flavobacteriaceae</taxon>
        <taxon>Autumnicola</taxon>
    </lineage>
</organism>
<dbReference type="EMBL" id="JAVRHO010000002">
    <property type="protein sequence ID" value="MDT0645493.1"/>
    <property type="molecule type" value="Genomic_DNA"/>
</dbReference>
<evidence type="ECO:0000256" key="3">
    <source>
        <dbReference type="ARBA" id="ARBA00022801"/>
    </source>
</evidence>
<proteinExistence type="predicted"/>
<dbReference type="InterPro" id="IPR013519">
    <property type="entry name" value="Int_alpha_beta-p"/>
</dbReference>
<dbReference type="Pfam" id="PF01839">
    <property type="entry name" value="FG-GAP"/>
    <property type="match status" value="2"/>
</dbReference>
<dbReference type="Pfam" id="PF14312">
    <property type="entry name" value="FG-GAP_2"/>
    <property type="match status" value="1"/>
</dbReference>
<protein>
    <submittedName>
        <fullName evidence="5">T9SS type B sorting domain-containing protein</fullName>
    </submittedName>
</protein>